<keyword evidence="3" id="KW-1185">Reference proteome</keyword>
<feature type="signal peptide" evidence="1">
    <location>
        <begin position="1"/>
        <end position="21"/>
    </location>
</feature>
<name>A0A7W7YA97_9BACT</name>
<feature type="chain" id="PRO_5031095968" evidence="1">
    <location>
        <begin position="22"/>
        <end position="430"/>
    </location>
</feature>
<comment type="caution">
    <text evidence="2">The sequence shown here is derived from an EMBL/GenBank/DDBJ whole genome shotgun (WGS) entry which is preliminary data.</text>
</comment>
<evidence type="ECO:0000313" key="2">
    <source>
        <dbReference type="EMBL" id="MBB5032394.1"/>
    </source>
</evidence>
<evidence type="ECO:0000256" key="1">
    <source>
        <dbReference type="SAM" id="SignalP"/>
    </source>
</evidence>
<reference evidence="2 3" key="1">
    <citation type="submission" date="2020-08" db="EMBL/GenBank/DDBJ databases">
        <title>Genomic Encyclopedia of Type Strains, Phase IV (KMG-IV): sequencing the most valuable type-strain genomes for metagenomic binning, comparative biology and taxonomic classification.</title>
        <authorList>
            <person name="Goeker M."/>
        </authorList>
    </citation>
    <scope>NUCLEOTIDE SEQUENCE [LARGE SCALE GENOMIC DNA]</scope>
    <source>
        <strain evidence="2 3">DSM 12252</strain>
    </source>
</reference>
<protein>
    <submittedName>
        <fullName evidence="2">Uncharacterized protein</fullName>
    </submittedName>
</protein>
<dbReference type="EMBL" id="JACHIG010000003">
    <property type="protein sequence ID" value="MBB5032394.1"/>
    <property type="molecule type" value="Genomic_DNA"/>
</dbReference>
<evidence type="ECO:0000313" key="3">
    <source>
        <dbReference type="Proteomes" id="UP000590740"/>
    </source>
</evidence>
<proteinExistence type="predicted"/>
<dbReference type="Proteomes" id="UP000590740">
    <property type="component" value="Unassembled WGS sequence"/>
</dbReference>
<dbReference type="AlphaFoldDB" id="A0A7W7YA97"/>
<sequence>MNRRTFIASALAASALRPLHAADVATAAAQAHTEIWRRFIDKFGIMIDFADLDGKVSLPTPEELRAGKPNALGWWAPIENGAMFNGLYMDAALLRWQRTRSTEDAAKARKLMQGLLHLNSISDVKGFVGRGVAEDGKSHYPMGSNDQTLPWFLGLWRYWSSDLATAEEKQRIAKHLVETAEVIVSMKWQMPAEQPFGKRGGFGGFSFDSSPRLLFVCKALHQVTGDAKWDQLYRTSLTERGGKENLTRLEICQHGMVFEYARYHTWTSCTCVASVRALWEMEKDDTIRAAYAQGLQASADLAFKSLPMAEKFDNADTSHFEMDWRVMNADWKPQQTEQEAQDLAHLQLKKFHKVAPRRSKETEFVREPTAAAWVVTLAPDTTILKSRAADVERVIAHYDYSKLYYSQFFWADSAWERLAAAQASTPAARR</sequence>
<dbReference type="RefSeq" id="WP_184339322.1">
    <property type="nucleotide sequence ID" value="NZ_JACHIG010000003.1"/>
</dbReference>
<organism evidence="2 3">
    <name type="scientific">Prosthecobacter vanneervenii</name>
    <dbReference type="NCBI Taxonomy" id="48466"/>
    <lineage>
        <taxon>Bacteria</taxon>
        <taxon>Pseudomonadati</taxon>
        <taxon>Verrucomicrobiota</taxon>
        <taxon>Verrucomicrobiia</taxon>
        <taxon>Verrucomicrobiales</taxon>
        <taxon>Verrucomicrobiaceae</taxon>
        <taxon>Prosthecobacter</taxon>
    </lineage>
</organism>
<keyword evidence="1" id="KW-0732">Signal</keyword>
<accession>A0A7W7YA97</accession>
<gene>
    <name evidence="2" type="ORF">HNQ65_001971</name>
</gene>